<dbReference type="CDD" id="cd05379">
    <property type="entry name" value="CAP_bacterial"/>
    <property type="match status" value="1"/>
</dbReference>
<feature type="domain" description="SCP" evidence="2">
    <location>
        <begin position="58"/>
        <end position="158"/>
    </location>
</feature>
<feature type="chain" id="PRO_5011650379" evidence="1">
    <location>
        <begin position="24"/>
        <end position="172"/>
    </location>
</feature>
<accession>A0A1H2XKY9</accession>
<dbReference type="InterPro" id="IPR014044">
    <property type="entry name" value="CAP_dom"/>
</dbReference>
<sequence length="172" mass="19249">MTFFKPFLIAATAMLLFTSCSNENNTEELILNESLTALNKSAITPIEFNEFETQLIKVINDHRESIGVNPLLASLEANIQAESHTNYMIEKGEISHDNFNKREQNLIVNANAEKVGENVAFGYDSPEAVLEGWLNSSSHKRLIESSSYSHFGLCTNSGVTGKQYFTHIFIKI</sequence>
<organism evidence="3 4">
    <name type="scientific">Lutibacter oricola</name>
    <dbReference type="NCBI Taxonomy" id="762486"/>
    <lineage>
        <taxon>Bacteria</taxon>
        <taxon>Pseudomonadati</taxon>
        <taxon>Bacteroidota</taxon>
        <taxon>Flavobacteriia</taxon>
        <taxon>Flavobacteriales</taxon>
        <taxon>Flavobacteriaceae</taxon>
        <taxon>Lutibacter</taxon>
    </lineage>
</organism>
<dbReference type="PROSITE" id="PS51257">
    <property type="entry name" value="PROKAR_LIPOPROTEIN"/>
    <property type="match status" value="1"/>
</dbReference>
<feature type="signal peptide" evidence="1">
    <location>
        <begin position="1"/>
        <end position="23"/>
    </location>
</feature>
<dbReference type="AlphaFoldDB" id="A0A1H2XKY9"/>
<dbReference type="Gene3D" id="3.40.33.10">
    <property type="entry name" value="CAP"/>
    <property type="match status" value="1"/>
</dbReference>
<evidence type="ECO:0000313" key="4">
    <source>
        <dbReference type="Proteomes" id="UP000199595"/>
    </source>
</evidence>
<dbReference type="PANTHER" id="PTHR31157">
    <property type="entry name" value="SCP DOMAIN-CONTAINING PROTEIN"/>
    <property type="match status" value="1"/>
</dbReference>
<keyword evidence="1" id="KW-0732">Signal</keyword>
<reference evidence="3 4" key="1">
    <citation type="submission" date="2016-10" db="EMBL/GenBank/DDBJ databases">
        <authorList>
            <person name="de Groot N.N."/>
        </authorList>
    </citation>
    <scope>NUCLEOTIDE SEQUENCE [LARGE SCALE GENOMIC DNA]</scope>
    <source>
        <strain evidence="3 4">DSM 24956</strain>
    </source>
</reference>
<protein>
    <submittedName>
        <fullName evidence="3">Cysteine-rich secretory protein family protein</fullName>
    </submittedName>
</protein>
<gene>
    <name evidence="3" type="ORF">SAMN05444411_102488</name>
</gene>
<dbReference type="InterPro" id="IPR035940">
    <property type="entry name" value="CAP_sf"/>
</dbReference>
<dbReference type="OrthoDB" id="982527at2"/>
<keyword evidence="4" id="KW-1185">Reference proteome</keyword>
<dbReference type="RefSeq" id="WP_090121643.1">
    <property type="nucleotide sequence ID" value="NZ_FNNJ01000002.1"/>
</dbReference>
<dbReference type="EMBL" id="FNNJ01000002">
    <property type="protein sequence ID" value="SDW92959.1"/>
    <property type="molecule type" value="Genomic_DNA"/>
</dbReference>
<evidence type="ECO:0000256" key="1">
    <source>
        <dbReference type="SAM" id="SignalP"/>
    </source>
</evidence>
<evidence type="ECO:0000259" key="2">
    <source>
        <dbReference type="Pfam" id="PF00188"/>
    </source>
</evidence>
<name>A0A1H2XKY9_9FLAO</name>
<dbReference type="STRING" id="762486.SAMN05444411_102488"/>
<dbReference type="Proteomes" id="UP000199595">
    <property type="component" value="Unassembled WGS sequence"/>
</dbReference>
<dbReference type="PANTHER" id="PTHR31157:SF1">
    <property type="entry name" value="SCP DOMAIN-CONTAINING PROTEIN"/>
    <property type="match status" value="1"/>
</dbReference>
<proteinExistence type="predicted"/>
<evidence type="ECO:0000313" key="3">
    <source>
        <dbReference type="EMBL" id="SDW92959.1"/>
    </source>
</evidence>
<dbReference type="Pfam" id="PF00188">
    <property type="entry name" value="CAP"/>
    <property type="match status" value="1"/>
</dbReference>
<dbReference type="SUPFAM" id="SSF55797">
    <property type="entry name" value="PR-1-like"/>
    <property type="match status" value="1"/>
</dbReference>